<dbReference type="PANTHER" id="PTHR30544">
    <property type="entry name" value="23S RRNA METHYLTRANSFERASE"/>
    <property type="match status" value="1"/>
</dbReference>
<dbReference type="InterPro" id="IPR040072">
    <property type="entry name" value="Methyltransferase_A"/>
</dbReference>
<evidence type="ECO:0000256" key="5">
    <source>
        <dbReference type="ARBA" id="ARBA00023004"/>
    </source>
</evidence>
<comment type="cofactor">
    <cofactor evidence="1">
        <name>[4Fe-4S] cluster</name>
        <dbReference type="ChEBI" id="CHEBI:49883"/>
    </cofactor>
</comment>
<dbReference type="CDD" id="cd01335">
    <property type="entry name" value="Radical_SAM"/>
    <property type="match status" value="1"/>
</dbReference>
<dbReference type="InterPro" id="IPR007197">
    <property type="entry name" value="rSAM"/>
</dbReference>
<feature type="domain" description="Radical SAM core" evidence="7">
    <location>
        <begin position="14"/>
        <end position="244"/>
    </location>
</feature>
<evidence type="ECO:0000259" key="7">
    <source>
        <dbReference type="PROSITE" id="PS51918"/>
    </source>
</evidence>
<dbReference type="PATRIC" id="fig|1703778.3.peg.302"/>
<dbReference type="PANTHER" id="PTHR30544:SF5">
    <property type="entry name" value="RADICAL SAM CORE DOMAIN-CONTAINING PROTEIN"/>
    <property type="match status" value="1"/>
</dbReference>
<evidence type="ECO:0000256" key="1">
    <source>
        <dbReference type="ARBA" id="ARBA00001966"/>
    </source>
</evidence>
<protein>
    <submittedName>
        <fullName evidence="8">Radical SAM protein</fullName>
    </submittedName>
</protein>
<keyword evidence="4" id="KW-0479">Metal-binding</keyword>
<evidence type="ECO:0000313" key="8">
    <source>
        <dbReference type="EMBL" id="KPL14548.1"/>
    </source>
</evidence>
<name>A0A0S8JXM1_UNCW3</name>
<evidence type="ECO:0000313" key="9">
    <source>
        <dbReference type="Proteomes" id="UP000050975"/>
    </source>
</evidence>
<dbReference type="PROSITE" id="PS51918">
    <property type="entry name" value="RADICAL_SAM"/>
    <property type="match status" value="1"/>
</dbReference>
<dbReference type="EMBL" id="LJVE01000045">
    <property type="protein sequence ID" value="KPL14548.1"/>
    <property type="molecule type" value="Genomic_DNA"/>
</dbReference>
<sequence>YIEFAESLQPPFPREKKWVLTISTLYGCPVGCRFCDAGGFYQGKLSTHQILAQIDYFIKKRFPHQPVSVEKFKVQFARTGEPSFNNNVLDVLECLPEQYDAPGLIPSISTVAPSGRDRFFERLLAIKKRKYGKKFQFQFSLHTTDEQMRNWLIPIRKWTFEKMVEYADAFYEQGDRKITLNFALSDGLPVDADVLLQHFTPEQFLIKVTPVNPTYQAMKNNVLSLLPDQRGYEILEMLRAAGYEVILSIGELEENYIGSNCGQYITAFQKTRTPVKGGYTYSLQRV</sequence>
<keyword evidence="5" id="KW-0408">Iron</keyword>
<keyword evidence="3" id="KW-0949">S-adenosyl-L-methionine</keyword>
<keyword evidence="2" id="KW-0004">4Fe-4S</keyword>
<dbReference type="GO" id="GO:0030488">
    <property type="term" value="P:tRNA methylation"/>
    <property type="evidence" value="ECO:0007669"/>
    <property type="project" value="TreeGrafter"/>
</dbReference>
<dbReference type="InterPro" id="IPR058240">
    <property type="entry name" value="rSAM_sf"/>
</dbReference>
<dbReference type="GO" id="GO:0003824">
    <property type="term" value="F:catalytic activity"/>
    <property type="evidence" value="ECO:0007669"/>
    <property type="project" value="InterPro"/>
</dbReference>
<dbReference type="Gene3D" id="3.20.20.70">
    <property type="entry name" value="Aldolase class I"/>
    <property type="match status" value="1"/>
</dbReference>
<evidence type="ECO:0000256" key="3">
    <source>
        <dbReference type="ARBA" id="ARBA00022691"/>
    </source>
</evidence>
<comment type="caution">
    <text evidence="8">The sequence shown here is derived from an EMBL/GenBank/DDBJ whole genome shotgun (WGS) entry which is preliminary data.</text>
</comment>
<dbReference type="SFLD" id="SFLDS00029">
    <property type="entry name" value="Radical_SAM"/>
    <property type="match status" value="1"/>
</dbReference>
<dbReference type="Proteomes" id="UP000050975">
    <property type="component" value="Unassembled WGS sequence"/>
</dbReference>
<accession>A0A0S8JXM1</accession>
<proteinExistence type="predicted"/>
<gene>
    <name evidence="8" type="ORF">AMJ74_03155</name>
</gene>
<dbReference type="GO" id="GO:0070475">
    <property type="term" value="P:rRNA base methylation"/>
    <property type="evidence" value="ECO:0007669"/>
    <property type="project" value="TreeGrafter"/>
</dbReference>
<organism evidence="8 9">
    <name type="scientific">candidate division WOR_3 bacterium SM1_77</name>
    <dbReference type="NCBI Taxonomy" id="1703778"/>
    <lineage>
        <taxon>Bacteria</taxon>
        <taxon>Bacteria division WOR-3</taxon>
    </lineage>
</organism>
<dbReference type="GO" id="GO:0046872">
    <property type="term" value="F:metal ion binding"/>
    <property type="evidence" value="ECO:0007669"/>
    <property type="project" value="UniProtKB-KW"/>
</dbReference>
<feature type="non-terminal residue" evidence="8">
    <location>
        <position position="1"/>
    </location>
</feature>
<reference evidence="8 9" key="1">
    <citation type="journal article" date="2015" name="Microbiome">
        <title>Genomic resolution of linkages in carbon, nitrogen, and sulfur cycling among widespread estuary sediment bacteria.</title>
        <authorList>
            <person name="Baker B.J."/>
            <person name="Lazar C.S."/>
            <person name="Teske A.P."/>
            <person name="Dick G.J."/>
        </authorList>
    </citation>
    <scope>NUCLEOTIDE SEQUENCE [LARGE SCALE GENOMIC DNA]</scope>
    <source>
        <strain evidence="8">SM1_77</strain>
    </source>
</reference>
<evidence type="ECO:0000256" key="2">
    <source>
        <dbReference type="ARBA" id="ARBA00022485"/>
    </source>
</evidence>
<dbReference type="GO" id="GO:0051539">
    <property type="term" value="F:4 iron, 4 sulfur cluster binding"/>
    <property type="evidence" value="ECO:0007669"/>
    <property type="project" value="UniProtKB-KW"/>
</dbReference>
<dbReference type="InterPro" id="IPR013785">
    <property type="entry name" value="Aldolase_TIM"/>
</dbReference>
<evidence type="ECO:0000256" key="6">
    <source>
        <dbReference type="ARBA" id="ARBA00023014"/>
    </source>
</evidence>
<dbReference type="SUPFAM" id="SSF102114">
    <property type="entry name" value="Radical SAM enzymes"/>
    <property type="match status" value="1"/>
</dbReference>
<keyword evidence="6" id="KW-0411">Iron-sulfur</keyword>
<dbReference type="AlphaFoldDB" id="A0A0S8JXM1"/>
<evidence type="ECO:0000256" key="4">
    <source>
        <dbReference type="ARBA" id="ARBA00022723"/>
    </source>
</evidence>